<dbReference type="InterPro" id="IPR026591">
    <property type="entry name" value="Sirtuin_cat_small_dom_sf"/>
</dbReference>
<sequence length="258" mass="27956">MMIDPNMLSDPIERAADILSQAKSVVALTGAGISVESGIPPFRGKGGLWEKMDPMEVAHIDAFIENPERVWNLLIKEMKTVLDRARPNPAHTGLVDLERLGKLATVITQNVDGLHQAAGSSDVIEFHGNFAWQRCTECGQLHPTAEVDIARIPPQCDCGGILRPDCVFFGEMIPTEAMVRSQQISSGCDVMLVIGTSAMVQPAASMPFIARENGARIIEINPEPTPLTGRISNLPLMGDAGRIMPQLVEAVKERLDSP</sequence>
<dbReference type="Pfam" id="PF02146">
    <property type="entry name" value="SIR2"/>
    <property type="match status" value="1"/>
</dbReference>
<keyword evidence="2" id="KW-0808">Transferase</keyword>
<feature type="active site" description="Proton acceptor" evidence="4">
    <location>
        <position position="127"/>
    </location>
</feature>
<dbReference type="NCBIfam" id="NF001753">
    <property type="entry name" value="PRK00481.1-3"/>
    <property type="match status" value="1"/>
</dbReference>
<feature type="binding site" evidence="4">
    <location>
        <position position="158"/>
    </location>
    <ligand>
        <name>Zn(2+)</name>
        <dbReference type="ChEBI" id="CHEBI:29105"/>
    </ligand>
</feature>
<evidence type="ECO:0000313" key="6">
    <source>
        <dbReference type="EMBL" id="BBO74982.1"/>
    </source>
</evidence>
<dbReference type="GO" id="GO:0070403">
    <property type="term" value="F:NAD+ binding"/>
    <property type="evidence" value="ECO:0007669"/>
    <property type="project" value="InterPro"/>
</dbReference>
<dbReference type="KEGG" id="dwd:DSCW_23990"/>
<dbReference type="SUPFAM" id="SSF52467">
    <property type="entry name" value="DHS-like NAD/FAD-binding domain"/>
    <property type="match status" value="1"/>
</dbReference>
<feature type="binding site" evidence="4">
    <location>
        <position position="156"/>
    </location>
    <ligand>
        <name>Zn(2+)</name>
        <dbReference type="ChEBI" id="CHEBI:29105"/>
    </ligand>
</feature>
<evidence type="ECO:0000256" key="4">
    <source>
        <dbReference type="PROSITE-ProRule" id="PRU00236"/>
    </source>
</evidence>
<dbReference type="GO" id="GO:0046872">
    <property type="term" value="F:metal ion binding"/>
    <property type="evidence" value="ECO:0007669"/>
    <property type="project" value="UniProtKB-KW"/>
</dbReference>
<dbReference type="Gene3D" id="3.30.1600.10">
    <property type="entry name" value="SIR2/SIRT2 'Small Domain"/>
    <property type="match status" value="1"/>
</dbReference>
<dbReference type="GO" id="GO:0017136">
    <property type="term" value="F:histone deacetylase activity, NAD-dependent"/>
    <property type="evidence" value="ECO:0007669"/>
    <property type="project" value="TreeGrafter"/>
</dbReference>
<feature type="binding site" evidence="4">
    <location>
        <position position="135"/>
    </location>
    <ligand>
        <name>Zn(2+)</name>
        <dbReference type="ChEBI" id="CHEBI:29105"/>
    </ligand>
</feature>
<dbReference type="InterPro" id="IPR050134">
    <property type="entry name" value="NAD-dep_sirtuin_deacylases"/>
</dbReference>
<dbReference type="GO" id="GO:0036054">
    <property type="term" value="F:protein-malonyllysine demalonylase activity"/>
    <property type="evidence" value="ECO:0007669"/>
    <property type="project" value="InterPro"/>
</dbReference>
<gene>
    <name evidence="6" type="ORF">DSCW_23990</name>
</gene>
<dbReference type="Proteomes" id="UP000427769">
    <property type="component" value="Chromosome"/>
</dbReference>
<evidence type="ECO:0000256" key="1">
    <source>
        <dbReference type="ARBA" id="ARBA00012928"/>
    </source>
</evidence>
<dbReference type="GO" id="GO:0036055">
    <property type="term" value="F:protein-succinyllysine desuccinylase activity"/>
    <property type="evidence" value="ECO:0007669"/>
    <property type="project" value="InterPro"/>
</dbReference>
<evidence type="ECO:0000259" key="5">
    <source>
        <dbReference type="PROSITE" id="PS50305"/>
    </source>
</evidence>
<keyword evidence="4" id="KW-0862">Zinc</keyword>
<dbReference type="EC" id="2.3.1.286" evidence="1"/>
<protein>
    <recommendedName>
        <fullName evidence="1">protein acetyllysine N-acetyltransferase</fullName>
        <ecNumber evidence="1">2.3.1.286</ecNumber>
    </recommendedName>
</protein>
<accession>A0A5K7YZ43</accession>
<proteinExistence type="predicted"/>
<organism evidence="6 7">
    <name type="scientific">Desulfosarcina widdelii</name>
    <dbReference type="NCBI Taxonomy" id="947919"/>
    <lineage>
        <taxon>Bacteria</taxon>
        <taxon>Pseudomonadati</taxon>
        <taxon>Thermodesulfobacteriota</taxon>
        <taxon>Desulfobacteria</taxon>
        <taxon>Desulfobacterales</taxon>
        <taxon>Desulfosarcinaceae</taxon>
        <taxon>Desulfosarcina</taxon>
    </lineage>
</organism>
<feature type="binding site" evidence="4">
    <location>
        <position position="138"/>
    </location>
    <ligand>
        <name>Zn(2+)</name>
        <dbReference type="ChEBI" id="CHEBI:29105"/>
    </ligand>
</feature>
<dbReference type="EMBL" id="AP021875">
    <property type="protein sequence ID" value="BBO74982.1"/>
    <property type="molecule type" value="Genomic_DNA"/>
</dbReference>
<dbReference type="AlphaFoldDB" id="A0A5K7YZ43"/>
<dbReference type="Gene3D" id="3.40.50.1220">
    <property type="entry name" value="TPP-binding domain"/>
    <property type="match status" value="1"/>
</dbReference>
<keyword evidence="7" id="KW-1185">Reference proteome</keyword>
<evidence type="ECO:0000256" key="3">
    <source>
        <dbReference type="ARBA" id="ARBA00023027"/>
    </source>
</evidence>
<dbReference type="CDD" id="cd01412">
    <property type="entry name" value="SIRT5_Af1_CobB"/>
    <property type="match status" value="1"/>
</dbReference>
<dbReference type="InterPro" id="IPR026590">
    <property type="entry name" value="Ssirtuin_cat_dom"/>
</dbReference>
<feature type="domain" description="Deacetylase sirtuin-type" evidence="5">
    <location>
        <begin position="5"/>
        <end position="258"/>
    </location>
</feature>
<evidence type="ECO:0000256" key="2">
    <source>
        <dbReference type="ARBA" id="ARBA00022679"/>
    </source>
</evidence>
<dbReference type="PROSITE" id="PS50305">
    <property type="entry name" value="SIRTUIN"/>
    <property type="match status" value="1"/>
</dbReference>
<dbReference type="RefSeq" id="WP_231715724.1">
    <property type="nucleotide sequence ID" value="NZ_AP021875.1"/>
</dbReference>
<keyword evidence="3" id="KW-0520">NAD</keyword>
<dbReference type="PANTHER" id="PTHR11085:SF10">
    <property type="entry name" value="NAD-DEPENDENT PROTEIN DEACYLASE SIRTUIN-5, MITOCHONDRIAL-RELATED"/>
    <property type="match status" value="1"/>
</dbReference>
<keyword evidence="4" id="KW-0479">Metal-binding</keyword>
<dbReference type="InterPro" id="IPR003000">
    <property type="entry name" value="Sirtuin"/>
</dbReference>
<dbReference type="PANTHER" id="PTHR11085">
    <property type="entry name" value="NAD-DEPENDENT PROTEIN DEACYLASE SIRTUIN-5, MITOCHONDRIAL-RELATED"/>
    <property type="match status" value="1"/>
</dbReference>
<evidence type="ECO:0000313" key="7">
    <source>
        <dbReference type="Proteomes" id="UP000427769"/>
    </source>
</evidence>
<dbReference type="InterPro" id="IPR029035">
    <property type="entry name" value="DHS-like_NAD/FAD-binding_dom"/>
</dbReference>
<reference evidence="6 7" key="1">
    <citation type="submission" date="2019-11" db="EMBL/GenBank/DDBJ databases">
        <title>Comparative genomics of hydrocarbon-degrading Desulfosarcina strains.</title>
        <authorList>
            <person name="Watanabe M."/>
            <person name="Kojima H."/>
            <person name="Fukui M."/>
        </authorList>
    </citation>
    <scope>NUCLEOTIDE SEQUENCE [LARGE SCALE GENOMIC DNA]</scope>
    <source>
        <strain evidence="6 7">PP31</strain>
    </source>
</reference>
<dbReference type="InterPro" id="IPR027546">
    <property type="entry name" value="Sirtuin_class_III"/>
</dbReference>
<name>A0A5K7YZ43_9BACT</name>